<dbReference type="Proteomes" id="UP000176752">
    <property type="component" value="Unassembled WGS sequence"/>
</dbReference>
<dbReference type="EMBL" id="MHLV01000016">
    <property type="protein sequence ID" value="OGZ17723.1"/>
    <property type="molecule type" value="Genomic_DNA"/>
</dbReference>
<protein>
    <recommendedName>
        <fullName evidence="4">Glycerophosphoryl diester phosphodiesterase membrane domain-containing protein</fullName>
    </recommendedName>
</protein>
<feature type="transmembrane region" description="Helical" evidence="1">
    <location>
        <begin position="220"/>
        <end position="241"/>
    </location>
</feature>
<accession>A0A1G2DVY5</accession>
<feature type="transmembrane region" description="Helical" evidence="1">
    <location>
        <begin position="187"/>
        <end position="208"/>
    </location>
</feature>
<name>A0A1G2DVY5_9BACT</name>
<evidence type="ECO:0008006" key="4">
    <source>
        <dbReference type="Google" id="ProtNLM"/>
    </source>
</evidence>
<feature type="transmembrane region" description="Helical" evidence="1">
    <location>
        <begin position="124"/>
        <end position="157"/>
    </location>
</feature>
<dbReference type="AlphaFoldDB" id="A0A1G2DVY5"/>
<keyword evidence="1" id="KW-1133">Transmembrane helix</keyword>
<evidence type="ECO:0000313" key="3">
    <source>
        <dbReference type="Proteomes" id="UP000176752"/>
    </source>
</evidence>
<feature type="transmembrane region" description="Helical" evidence="1">
    <location>
        <begin position="76"/>
        <end position="103"/>
    </location>
</feature>
<dbReference type="STRING" id="1801660.A2Z78_00220"/>
<evidence type="ECO:0000313" key="2">
    <source>
        <dbReference type="EMBL" id="OGZ17723.1"/>
    </source>
</evidence>
<keyword evidence="1" id="KW-0472">Membrane</keyword>
<feature type="transmembrane region" description="Helical" evidence="1">
    <location>
        <begin position="36"/>
        <end position="64"/>
    </location>
</feature>
<comment type="caution">
    <text evidence="2">The sequence shown here is derived from an EMBL/GenBank/DDBJ whole genome shotgun (WGS) entry which is preliminary data.</text>
</comment>
<sequence>MENQQSSQLPSQPKNSSLPGIGDLFNRAWQIYKERFWVFVGIIVLPTLIVFGIALFITLQFISISETGQSFFSSTALLFGGPIIILVAIIVNLWAWVALLYAIKESKDKIGIRESFAKGWHKIISYLWISILTGVITLGGFLLLIVPGIIFAVWFSLAKYVLVVENLTGTKALFRSKQLVSGCWWEVLWRFITIGIIAIIISIFIDFVGRLIGVPKNINISSLIISLFFSPFATVYAFIVYEDLKKIKEGVVV</sequence>
<reference evidence="2 3" key="1">
    <citation type="journal article" date="2016" name="Nat. Commun.">
        <title>Thousands of microbial genomes shed light on interconnected biogeochemical processes in an aquifer system.</title>
        <authorList>
            <person name="Anantharaman K."/>
            <person name="Brown C.T."/>
            <person name="Hug L.A."/>
            <person name="Sharon I."/>
            <person name="Castelle C.J."/>
            <person name="Probst A.J."/>
            <person name="Thomas B.C."/>
            <person name="Singh A."/>
            <person name="Wilkins M.J."/>
            <person name="Karaoz U."/>
            <person name="Brodie E.L."/>
            <person name="Williams K.H."/>
            <person name="Hubbard S.S."/>
            <person name="Banfield J.F."/>
        </authorList>
    </citation>
    <scope>NUCLEOTIDE SEQUENCE [LARGE SCALE GENOMIC DNA]</scope>
</reference>
<gene>
    <name evidence="2" type="ORF">A2Z78_00220</name>
</gene>
<evidence type="ECO:0000256" key="1">
    <source>
        <dbReference type="SAM" id="Phobius"/>
    </source>
</evidence>
<keyword evidence="1" id="KW-0812">Transmembrane</keyword>
<proteinExistence type="predicted"/>
<organism evidence="2 3">
    <name type="scientific">Candidatus Nealsonbacteria bacterium RBG_13_36_15</name>
    <dbReference type="NCBI Taxonomy" id="1801660"/>
    <lineage>
        <taxon>Bacteria</taxon>
        <taxon>Candidatus Nealsoniibacteriota</taxon>
    </lineage>
</organism>